<dbReference type="EMBL" id="FNMX01000009">
    <property type="protein sequence ID" value="SDW98900.1"/>
    <property type="molecule type" value="Genomic_DNA"/>
</dbReference>
<evidence type="ECO:0000256" key="10">
    <source>
        <dbReference type="PIRSR" id="PIRSR005096-2"/>
    </source>
</evidence>
<comment type="caution">
    <text evidence="12">The sequence shown here is derived from an EMBL/GenBank/DDBJ whole genome shotgun (WGS) entry which is preliminary data.</text>
</comment>
<feature type="binding site" evidence="10">
    <location>
        <position position="246"/>
    </location>
    <ligand>
        <name>beta-D-galactose</name>
        <dbReference type="ChEBI" id="CHEBI:27667"/>
    </ligand>
</feature>
<organism evidence="12 13">
    <name type="scientific">Listeria ivanovii</name>
    <dbReference type="NCBI Taxonomy" id="1638"/>
    <lineage>
        <taxon>Bacteria</taxon>
        <taxon>Bacillati</taxon>
        <taxon>Bacillota</taxon>
        <taxon>Bacilli</taxon>
        <taxon>Bacillales</taxon>
        <taxon>Listeriaceae</taxon>
        <taxon>Listeria</taxon>
    </lineage>
</organism>
<evidence type="ECO:0000256" key="1">
    <source>
        <dbReference type="ARBA" id="ARBA00001614"/>
    </source>
</evidence>
<dbReference type="CDD" id="cd09019">
    <property type="entry name" value="galactose_mutarotase_like"/>
    <property type="match status" value="1"/>
</dbReference>
<dbReference type="GO" id="GO:0006006">
    <property type="term" value="P:glucose metabolic process"/>
    <property type="evidence" value="ECO:0007669"/>
    <property type="project" value="TreeGrafter"/>
</dbReference>
<dbReference type="InterPro" id="IPR008183">
    <property type="entry name" value="Aldose_1/G6P_1-epimerase"/>
</dbReference>
<comment type="pathway">
    <text evidence="2 8">Carbohydrate metabolism; hexose metabolism.</text>
</comment>
<feature type="active site" description="Proton acceptor" evidence="9">
    <location>
        <position position="306"/>
    </location>
</feature>
<evidence type="ECO:0000256" key="9">
    <source>
        <dbReference type="PIRSR" id="PIRSR005096-1"/>
    </source>
</evidence>
<dbReference type="PANTHER" id="PTHR10091">
    <property type="entry name" value="ALDOSE-1-EPIMERASE"/>
    <property type="match status" value="1"/>
</dbReference>
<evidence type="ECO:0000256" key="4">
    <source>
        <dbReference type="ARBA" id="ARBA00013185"/>
    </source>
</evidence>
<dbReference type="GO" id="GO:0033499">
    <property type="term" value="P:galactose catabolic process via UDP-galactose, Leloir pathway"/>
    <property type="evidence" value="ECO:0007669"/>
    <property type="project" value="TreeGrafter"/>
</dbReference>
<dbReference type="SUPFAM" id="SSF74650">
    <property type="entry name" value="Galactose mutarotase-like"/>
    <property type="match status" value="1"/>
</dbReference>
<comment type="catalytic activity">
    <reaction evidence="1 8">
        <text>alpha-D-glucose = beta-D-glucose</text>
        <dbReference type="Rhea" id="RHEA:10264"/>
        <dbReference type="ChEBI" id="CHEBI:15903"/>
        <dbReference type="ChEBI" id="CHEBI:17925"/>
        <dbReference type="EC" id="5.1.3.3"/>
    </reaction>
</comment>
<dbReference type="GO" id="GO:0004034">
    <property type="term" value="F:aldose 1-epimerase activity"/>
    <property type="evidence" value="ECO:0007669"/>
    <property type="project" value="UniProtKB-EC"/>
</dbReference>
<dbReference type="GO" id="GO:0030246">
    <property type="term" value="F:carbohydrate binding"/>
    <property type="evidence" value="ECO:0007669"/>
    <property type="project" value="InterPro"/>
</dbReference>
<dbReference type="Pfam" id="PF01263">
    <property type="entry name" value="Aldose_epim"/>
    <property type="match status" value="1"/>
</dbReference>
<feature type="binding site" evidence="11">
    <location>
        <begin position="174"/>
        <end position="176"/>
    </location>
    <ligand>
        <name>beta-D-galactose</name>
        <dbReference type="ChEBI" id="CHEBI:27667"/>
    </ligand>
</feature>
<dbReference type="GO" id="GO:0005737">
    <property type="term" value="C:cytoplasm"/>
    <property type="evidence" value="ECO:0007669"/>
    <property type="project" value="TreeGrafter"/>
</dbReference>
<gene>
    <name evidence="12" type="ORF">SAMN05421782_10938</name>
</gene>
<evidence type="ECO:0000256" key="5">
    <source>
        <dbReference type="ARBA" id="ARBA00014165"/>
    </source>
</evidence>
<dbReference type="RefSeq" id="WP_038408581.1">
    <property type="nucleotide sequence ID" value="NZ_FNMX01000009.1"/>
</dbReference>
<accession>A0AAX2DQW9</accession>
<evidence type="ECO:0000256" key="7">
    <source>
        <dbReference type="ARBA" id="ARBA00023277"/>
    </source>
</evidence>
<dbReference type="InterPro" id="IPR015443">
    <property type="entry name" value="Aldose_1-epimerase"/>
</dbReference>
<dbReference type="Gene3D" id="2.70.98.10">
    <property type="match status" value="1"/>
</dbReference>
<dbReference type="PIRSF" id="PIRSF005096">
    <property type="entry name" value="GALM"/>
    <property type="match status" value="1"/>
</dbReference>
<evidence type="ECO:0000256" key="2">
    <source>
        <dbReference type="ARBA" id="ARBA00005028"/>
    </source>
</evidence>
<comment type="similarity">
    <text evidence="3 8">Belongs to the aldose epimerase family.</text>
</comment>
<sequence length="343" mass="38041">MDILKKSFGKTADLFILKNNQGSELAVSNQGARIVSLKVMVDGKLRETVLGFDSIEEYLEKDPYIGASIGRFSGRIKQGTFTIEQQQYQVSVDSETGHNLHGGIGFDKYMWEATEKIAKDFVAVTFTFTSPDGDQGFPGNLTAKVTYTLTNKNEWKIFYTATTDKATIYNPTNHVYFNLTGDSTKGIDEHILKMKAERYIEVDKQVIPTGNVNSVQGTIFDFTQGEKMSELFTNVASEASKIDGLDHPFLLNKQSPQVTLTSPDKKVIIEMTTDDPAVVVFTANVGDEGPIMHGKKLANHGGITLETQVAPGATDYPEWGNVILKPNERFEKETVFKLIIQES</sequence>
<evidence type="ECO:0000313" key="13">
    <source>
        <dbReference type="Proteomes" id="UP000183610"/>
    </source>
</evidence>
<evidence type="ECO:0000313" key="12">
    <source>
        <dbReference type="EMBL" id="SDW98900.1"/>
    </source>
</evidence>
<evidence type="ECO:0000256" key="11">
    <source>
        <dbReference type="PIRSR" id="PIRSR005096-3"/>
    </source>
</evidence>
<dbReference type="AlphaFoldDB" id="A0AAX2DQW9"/>
<dbReference type="PANTHER" id="PTHR10091:SF0">
    <property type="entry name" value="GALACTOSE MUTAROTASE"/>
    <property type="match status" value="1"/>
</dbReference>
<dbReference type="EC" id="5.1.3.3" evidence="4 8"/>
<dbReference type="InterPro" id="IPR011013">
    <property type="entry name" value="Gal_mutarotase_sf_dom"/>
</dbReference>
<protein>
    <recommendedName>
        <fullName evidence="5 8">Aldose 1-epimerase</fullName>
        <ecNumber evidence="4 8">5.1.3.3</ecNumber>
    </recommendedName>
</protein>
<dbReference type="InterPro" id="IPR047215">
    <property type="entry name" value="Galactose_mutarotase-like"/>
</dbReference>
<dbReference type="PROSITE" id="PS00545">
    <property type="entry name" value="ALDOSE_1_EPIMERASE"/>
    <property type="match status" value="1"/>
</dbReference>
<keyword evidence="7 8" id="KW-0119">Carbohydrate metabolism</keyword>
<proteinExistence type="inferred from homology"/>
<name>A0AAX2DQW9_LISIV</name>
<evidence type="ECO:0000256" key="8">
    <source>
        <dbReference type="PIRNR" id="PIRNR005096"/>
    </source>
</evidence>
<dbReference type="Proteomes" id="UP000183610">
    <property type="component" value="Unassembled WGS sequence"/>
</dbReference>
<feature type="active site" description="Proton donor" evidence="9">
    <location>
        <position position="174"/>
    </location>
</feature>
<dbReference type="InterPro" id="IPR018052">
    <property type="entry name" value="Ald1_epimerase_CS"/>
</dbReference>
<reference evidence="12 13" key="1">
    <citation type="submission" date="2016-10" db="EMBL/GenBank/DDBJ databases">
        <authorList>
            <person name="Varghese N."/>
            <person name="Submissions S."/>
        </authorList>
    </citation>
    <scope>NUCLEOTIDE SEQUENCE [LARGE SCALE GENOMIC DNA]</scope>
    <source>
        <strain evidence="12 13">ATCC 49954</strain>
    </source>
</reference>
<keyword evidence="6 8" id="KW-0413">Isomerase</keyword>
<dbReference type="NCBIfam" id="NF008277">
    <property type="entry name" value="PRK11055.1"/>
    <property type="match status" value="1"/>
</dbReference>
<evidence type="ECO:0000256" key="3">
    <source>
        <dbReference type="ARBA" id="ARBA00006206"/>
    </source>
</evidence>
<evidence type="ECO:0000256" key="6">
    <source>
        <dbReference type="ARBA" id="ARBA00023235"/>
    </source>
</evidence>
<dbReference type="InterPro" id="IPR014718">
    <property type="entry name" value="GH-type_carb-bd"/>
</dbReference>